<gene>
    <name evidence="1" type="ORF">AZ34_15395</name>
</gene>
<dbReference type="OrthoDB" id="7769014at2"/>
<name>A0A016XMA6_9BURK</name>
<proteinExistence type="predicted"/>
<comment type="caution">
    <text evidence="1">The sequence shown here is derived from an EMBL/GenBank/DDBJ whole genome shotgun (WGS) entry which is preliminary data.</text>
</comment>
<dbReference type="RefSeq" id="WP_035609535.1">
    <property type="nucleotide sequence ID" value="NZ_JEMG01000001.1"/>
</dbReference>
<dbReference type="EMBL" id="JEMG01000001">
    <property type="protein sequence ID" value="EYC52961.1"/>
    <property type="molecule type" value="Genomic_DNA"/>
</dbReference>
<dbReference type="Proteomes" id="UP000023268">
    <property type="component" value="Unassembled WGS sequence"/>
</dbReference>
<sequence>MDKHPSQRPVDSLAASLRYVPKPLYSIYSRLFRRKFEDFERRHALNPQIFAGKRVLIAGPARTIDDDLSDLGVQSGDYDFIVKMNNGLSTPITTLGSDAWRCDVLFHNFKDDTRAVAVEDLHRAGVQHIVYRSASRVFYPELEQTIEEYGALKPPISVNLIPSKDYKSLRPQLGGYRPTSGLVSIRYFLDAPVTSLTIAGFTFFTTRYVAGYNDAVASDTQSLERIRRHNRHEPRREATLLQIWLDQIGNAEKKILLGKNVITAMQEITAQNAS</sequence>
<evidence type="ECO:0000313" key="2">
    <source>
        <dbReference type="Proteomes" id="UP000023268"/>
    </source>
</evidence>
<evidence type="ECO:0000313" key="1">
    <source>
        <dbReference type="EMBL" id="EYC52961.1"/>
    </source>
</evidence>
<reference evidence="1 2" key="1">
    <citation type="submission" date="2014-02" db="EMBL/GenBank/DDBJ databases">
        <title>Draft Genome of Hylemonella gracilis isolated from the Niagara River.</title>
        <authorList>
            <person name="Pawlowski D.R."/>
            <person name="Koudelka G.B."/>
        </authorList>
    </citation>
    <scope>NUCLEOTIDE SEQUENCE [LARGE SCALE GENOMIC DNA]</scope>
    <source>
        <strain evidence="1 2">Niagara R</strain>
    </source>
</reference>
<organism evidence="1 2">
    <name type="scientific">Hylemonella gracilis str. Niagara R</name>
    <dbReference type="NCBI Taxonomy" id="1458275"/>
    <lineage>
        <taxon>Bacteria</taxon>
        <taxon>Pseudomonadati</taxon>
        <taxon>Pseudomonadota</taxon>
        <taxon>Betaproteobacteria</taxon>
        <taxon>Burkholderiales</taxon>
        <taxon>Comamonadaceae</taxon>
        <taxon>Hylemonella</taxon>
    </lineage>
</organism>
<accession>A0A016XMA6</accession>
<dbReference type="AlphaFoldDB" id="A0A016XMA6"/>
<protein>
    <submittedName>
        <fullName evidence="1">Uncharacterized protein</fullName>
    </submittedName>
</protein>